<dbReference type="InterPro" id="IPR001360">
    <property type="entry name" value="Glyco_hydro_1"/>
</dbReference>
<dbReference type="PANTHER" id="PTHR10353">
    <property type="entry name" value="GLYCOSYL HYDROLASE"/>
    <property type="match status" value="1"/>
</dbReference>
<dbReference type="EC" id="3.2.1.21" evidence="2"/>
<evidence type="ECO:0000313" key="7">
    <source>
        <dbReference type="EMBL" id="MBJ6123744.1"/>
    </source>
</evidence>
<dbReference type="InterPro" id="IPR017853">
    <property type="entry name" value="GH"/>
</dbReference>
<dbReference type="Pfam" id="PF00232">
    <property type="entry name" value="Glyco_hydro_1"/>
    <property type="match status" value="2"/>
</dbReference>
<dbReference type="GO" id="GO:0016787">
    <property type="term" value="F:hydrolase activity"/>
    <property type="evidence" value="ECO:0007669"/>
    <property type="project" value="UniProtKB-KW"/>
</dbReference>
<keyword evidence="3 7" id="KW-0378">Hydrolase</keyword>
<evidence type="ECO:0000256" key="2">
    <source>
        <dbReference type="ARBA" id="ARBA00012744"/>
    </source>
</evidence>
<dbReference type="SUPFAM" id="SSF51445">
    <property type="entry name" value="(Trans)glycosidases"/>
    <property type="match status" value="1"/>
</dbReference>
<gene>
    <name evidence="7" type="ORF">JAO74_18390</name>
</gene>
<accession>A0ABS0XUL9</accession>
<evidence type="ECO:0000256" key="1">
    <source>
        <dbReference type="ARBA" id="ARBA00010838"/>
    </source>
</evidence>
<sequence>MHNDDHNEGQHAVTRRHVVSGSLGLTAALAAGAVGATGTAPAGKRPVPVAGTFLWGTASSAHQIEGNNVNSDFWLAETVKPTLFREPSGDACDSYHRYEEDAALAAGLGFNAHRFGIEWARIEPEPGRFSEAELDHYVRVLESCHKHGLAPMVTLSHWTVPRWFAARGGFENAESPAQFERFAKKVAERLGPLMSAATTFNECNIGRLAQFLFHLDTPEAKAGVKAMLDACAKASGSDRFANVLLGDLAKSEANMVEAHRRAVAALKAGPGDFPVGLTISMQAIEGVGDSNKASAVADLLYGPWLDAAKVCDFVGVQTYTRIRVGTEGPLPPPDGAEKTGAGYEFYPQAVGNTVRFAAERIGKPIYVTENGIATDDDTRRVAYIDGALNALQKAKADGIDIRGYFHWSLLDNFEWTAGYSQKFGLVAVDRKTFVRTPKPSARHLGGIAKQRRSL</sequence>
<comment type="similarity">
    <text evidence="1 6">Belongs to the glycosyl hydrolase 1 family.</text>
</comment>
<feature type="active site" description="Nucleophile" evidence="5">
    <location>
        <position position="369"/>
    </location>
</feature>
<dbReference type="InterPro" id="IPR018120">
    <property type="entry name" value="Glyco_hydro_1_AS"/>
</dbReference>
<evidence type="ECO:0000256" key="4">
    <source>
        <dbReference type="ARBA" id="ARBA00023295"/>
    </source>
</evidence>
<name>A0ABS0XUL9_9SPHN</name>
<dbReference type="PANTHER" id="PTHR10353:SF36">
    <property type="entry name" value="LP05116P"/>
    <property type="match status" value="1"/>
</dbReference>
<dbReference type="EMBL" id="JAELXS010000022">
    <property type="protein sequence ID" value="MBJ6123744.1"/>
    <property type="molecule type" value="Genomic_DNA"/>
</dbReference>
<dbReference type="RefSeq" id="WP_199041796.1">
    <property type="nucleotide sequence ID" value="NZ_JAELXS010000022.1"/>
</dbReference>
<protein>
    <recommendedName>
        <fullName evidence="2">beta-glucosidase</fullName>
        <ecNumber evidence="2">3.2.1.21</ecNumber>
    </recommendedName>
</protein>
<reference evidence="8" key="1">
    <citation type="submission" date="2020-12" db="EMBL/GenBank/DDBJ databases">
        <title>Hymenobacter sp.</title>
        <authorList>
            <person name="Kim M.K."/>
        </authorList>
    </citation>
    <scope>NUCLEOTIDE SEQUENCE [LARGE SCALE GENOMIC DNA]</scope>
    <source>
        <strain evidence="8">BT553</strain>
    </source>
</reference>
<keyword evidence="4" id="KW-0326">Glycosidase</keyword>
<evidence type="ECO:0000256" key="5">
    <source>
        <dbReference type="PROSITE-ProRule" id="PRU10055"/>
    </source>
</evidence>
<dbReference type="PROSITE" id="PS00572">
    <property type="entry name" value="GLYCOSYL_HYDROL_F1_1"/>
    <property type="match status" value="1"/>
</dbReference>
<dbReference type="Gene3D" id="3.20.20.80">
    <property type="entry name" value="Glycosidases"/>
    <property type="match status" value="1"/>
</dbReference>
<dbReference type="PROSITE" id="PS51318">
    <property type="entry name" value="TAT"/>
    <property type="match status" value="1"/>
</dbReference>
<proteinExistence type="inferred from homology"/>
<keyword evidence="8" id="KW-1185">Reference proteome</keyword>
<comment type="caution">
    <text evidence="7">The sequence shown here is derived from an EMBL/GenBank/DDBJ whole genome shotgun (WGS) entry which is preliminary data.</text>
</comment>
<dbReference type="Proteomes" id="UP000640426">
    <property type="component" value="Unassembled WGS sequence"/>
</dbReference>
<evidence type="ECO:0000256" key="3">
    <source>
        <dbReference type="ARBA" id="ARBA00022801"/>
    </source>
</evidence>
<dbReference type="PRINTS" id="PR00131">
    <property type="entry name" value="GLHYDRLASE1"/>
</dbReference>
<dbReference type="InterPro" id="IPR006311">
    <property type="entry name" value="TAT_signal"/>
</dbReference>
<organism evidence="7 8">
    <name type="scientific">Sphingomonas mollis</name>
    <dbReference type="NCBI Taxonomy" id="2795726"/>
    <lineage>
        <taxon>Bacteria</taxon>
        <taxon>Pseudomonadati</taxon>
        <taxon>Pseudomonadota</taxon>
        <taxon>Alphaproteobacteria</taxon>
        <taxon>Sphingomonadales</taxon>
        <taxon>Sphingomonadaceae</taxon>
        <taxon>Sphingomonas</taxon>
    </lineage>
</organism>
<evidence type="ECO:0000256" key="6">
    <source>
        <dbReference type="RuleBase" id="RU003690"/>
    </source>
</evidence>
<evidence type="ECO:0000313" key="8">
    <source>
        <dbReference type="Proteomes" id="UP000640426"/>
    </source>
</evidence>